<dbReference type="CDD" id="cd07750">
    <property type="entry name" value="PolyPPase_VTC_like"/>
    <property type="match status" value="1"/>
</dbReference>
<dbReference type="InterPro" id="IPR018966">
    <property type="entry name" value="VTC_domain"/>
</dbReference>
<dbReference type="AlphaFoldDB" id="A8RGY1"/>
<dbReference type="Pfam" id="PF09359">
    <property type="entry name" value="VTC"/>
    <property type="match status" value="1"/>
</dbReference>
<dbReference type="GO" id="GO:0006799">
    <property type="term" value="P:polyphosphate biosynthetic process"/>
    <property type="evidence" value="ECO:0007669"/>
    <property type="project" value="UniProtKB-ARBA"/>
</dbReference>
<dbReference type="PaxDb" id="411902-CLOBOL_00259"/>
<reference evidence="2 3" key="2">
    <citation type="submission" date="2007-09" db="EMBL/GenBank/DDBJ databases">
        <title>Draft genome sequence of Clostridium bolteae (ATCC BAA-613).</title>
        <authorList>
            <person name="Sudarsanam P."/>
            <person name="Ley R."/>
            <person name="Guruge J."/>
            <person name="Turnbaugh P.J."/>
            <person name="Mahowald M."/>
            <person name="Liep D."/>
            <person name="Gordon J."/>
        </authorList>
    </citation>
    <scope>NUCLEOTIDE SEQUENCE [LARGE SCALE GENOMIC DNA]</scope>
    <source>
        <strain evidence="3">ATCC BAA-613 / DSM 15670 / CCUG 46953 / JCM 12243 / WAL 16351</strain>
    </source>
</reference>
<reference evidence="2 3" key="1">
    <citation type="submission" date="2007-08" db="EMBL/GenBank/DDBJ databases">
        <authorList>
            <person name="Fulton L."/>
            <person name="Clifton S."/>
            <person name="Fulton B."/>
            <person name="Xu J."/>
            <person name="Minx P."/>
            <person name="Pepin K.H."/>
            <person name="Johnson M."/>
            <person name="Thiruvilangam P."/>
            <person name="Bhonagiri V."/>
            <person name="Nash W.E."/>
            <person name="Mardis E.R."/>
            <person name="Wilson R.K."/>
        </authorList>
    </citation>
    <scope>NUCLEOTIDE SEQUENCE [LARGE SCALE GENOMIC DNA]</scope>
    <source>
        <strain evidence="3">ATCC BAA-613 / DSM 15670 / CCUG 46953 / JCM 12243 / WAL 16351</strain>
    </source>
</reference>
<sequence length="245" mass="28950">MKEAMCMTQEIFKRYEKKYMLTQKQYDALMPALERQMDTDHYGEYTISNIYFDTPDFQLVRQSIEKPEYKEKLRLRAYGKATDTSVVYAELKKKFDGVVYKRRIPVPLCQARKYLYYGIRRIEESQILKEIEYVLNRYDLKPAAFVAYDRAAYYGKGNEELRITFDRNICCRCSGLDLKNGVYGTMLLDKDQILMEVKIPGAMPLWMSRLFSDMGLFPVSYSKYGAYYKEYLYQGIFIEGGRICA</sequence>
<dbReference type="SUPFAM" id="SSF55154">
    <property type="entry name" value="CYTH-like phosphatases"/>
    <property type="match status" value="1"/>
</dbReference>
<proteinExistence type="predicted"/>
<evidence type="ECO:0000313" key="3">
    <source>
        <dbReference type="Proteomes" id="UP000005396"/>
    </source>
</evidence>
<dbReference type="InterPro" id="IPR033469">
    <property type="entry name" value="CYTH-like_dom_sf"/>
</dbReference>
<dbReference type="InterPro" id="IPR042267">
    <property type="entry name" value="VTC_sf"/>
</dbReference>
<evidence type="ECO:0000313" key="2">
    <source>
        <dbReference type="EMBL" id="EDP19422.1"/>
    </source>
</evidence>
<protein>
    <recommendedName>
        <fullName evidence="1">VTC domain-containing protein</fullName>
    </recommendedName>
</protein>
<evidence type="ECO:0000259" key="1">
    <source>
        <dbReference type="Pfam" id="PF09359"/>
    </source>
</evidence>
<feature type="domain" description="VTC" evidence="1">
    <location>
        <begin position="13"/>
        <end position="227"/>
    </location>
</feature>
<organism evidence="2 3">
    <name type="scientific">Enterocloster bolteae (strain ATCC BAA-613 / DSM 15670 / CCUG 46953 / JCM 12243 / WAL 16351)</name>
    <name type="common">Clostridium bolteae</name>
    <dbReference type="NCBI Taxonomy" id="411902"/>
    <lineage>
        <taxon>Bacteria</taxon>
        <taxon>Bacillati</taxon>
        <taxon>Bacillota</taxon>
        <taxon>Clostridia</taxon>
        <taxon>Lachnospirales</taxon>
        <taxon>Lachnospiraceae</taxon>
        <taxon>Enterocloster</taxon>
    </lineage>
</organism>
<dbReference type="EMBL" id="ABCC02000002">
    <property type="protein sequence ID" value="EDP19422.1"/>
    <property type="molecule type" value="Genomic_DNA"/>
</dbReference>
<dbReference type="Gene3D" id="3.20.100.30">
    <property type="entry name" value="VTC, catalytic tunnel domain"/>
    <property type="match status" value="1"/>
</dbReference>
<accession>A8RGY1</accession>
<dbReference type="Proteomes" id="UP000005396">
    <property type="component" value="Unassembled WGS sequence"/>
</dbReference>
<gene>
    <name evidence="2" type="ORF">CLOBOL_00259</name>
</gene>
<name>A8RGY1_ENTBW</name>
<comment type="caution">
    <text evidence="2">The sequence shown here is derived from an EMBL/GenBank/DDBJ whole genome shotgun (WGS) entry which is preliminary data.</text>
</comment>
<dbReference type="eggNOG" id="COG5036">
    <property type="taxonomic scope" value="Bacteria"/>
</dbReference>
<dbReference type="HOGENOM" id="CLU_072767_1_0_9"/>